<gene>
    <name evidence="2" type="ORF">C5F50_07545</name>
</gene>
<evidence type="ECO:0000256" key="1">
    <source>
        <dbReference type="SAM" id="MobiDB-lite"/>
    </source>
</evidence>
<evidence type="ECO:0000313" key="3">
    <source>
        <dbReference type="Proteomes" id="UP000509478"/>
    </source>
</evidence>
<proteinExistence type="predicted"/>
<accession>A0A7D5R3F1</accession>
<keyword evidence="3" id="KW-1185">Reference proteome</keyword>
<dbReference type="AlphaFoldDB" id="A0A7D5R3F1"/>
<reference evidence="2 3" key="1">
    <citation type="submission" date="2018-02" db="EMBL/GenBank/DDBJ databases">
        <title>Complete genome of Nitrosopumilus ureaphilus PS0.</title>
        <authorList>
            <person name="Qin W."/>
            <person name="Zheng Y."/>
            <person name="Stahl D.A."/>
        </authorList>
    </citation>
    <scope>NUCLEOTIDE SEQUENCE [LARGE SCALE GENOMIC DNA]</scope>
    <source>
        <strain evidence="2 3">PS0</strain>
    </source>
</reference>
<evidence type="ECO:0000313" key="2">
    <source>
        <dbReference type="EMBL" id="QLH06940.1"/>
    </source>
</evidence>
<dbReference type="Proteomes" id="UP000509478">
    <property type="component" value="Chromosome"/>
</dbReference>
<dbReference type="EMBL" id="CP026995">
    <property type="protein sequence ID" value="QLH06940.1"/>
    <property type="molecule type" value="Genomic_DNA"/>
</dbReference>
<sequence>MSVETKSGKITFSKNTTPETNSVSKTTVRHYTIDVNFKKDLDDYNPTLKSVLKIEELFQKHGEFDSKSQLSRALGGSMKMPVLTVILKYLKSLGKILDNDDGSWTWIFAKDNKKLRKSWDHAVEL</sequence>
<protein>
    <submittedName>
        <fullName evidence="2">Uncharacterized protein</fullName>
    </submittedName>
</protein>
<name>A0A7D5R3F1_9ARCH</name>
<dbReference type="KEGG" id="nue:C5F50_07545"/>
<organism evidence="2 3">
    <name type="scientific">Nitrosopumilus ureiphilus</name>
    <dbReference type="NCBI Taxonomy" id="1470067"/>
    <lineage>
        <taxon>Archaea</taxon>
        <taxon>Nitrososphaerota</taxon>
        <taxon>Nitrososphaeria</taxon>
        <taxon>Nitrosopumilales</taxon>
        <taxon>Nitrosopumilaceae</taxon>
        <taxon>Nitrosopumilus</taxon>
    </lineage>
</organism>
<feature type="region of interest" description="Disordered" evidence="1">
    <location>
        <begin position="1"/>
        <end position="23"/>
    </location>
</feature>